<organism evidence="1 2">
    <name type="scientific">Streptomyces sp. 900105245</name>
    <dbReference type="NCBI Taxonomy" id="3154379"/>
    <lineage>
        <taxon>Bacteria</taxon>
        <taxon>Bacillati</taxon>
        <taxon>Actinomycetota</taxon>
        <taxon>Actinomycetes</taxon>
        <taxon>Kitasatosporales</taxon>
        <taxon>Streptomycetaceae</taxon>
        <taxon>Streptomyces</taxon>
    </lineage>
</organism>
<dbReference type="EMBL" id="JBEPAZ010000005">
    <property type="protein sequence ID" value="MER6427708.1"/>
    <property type="molecule type" value="Genomic_DNA"/>
</dbReference>
<evidence type="ECO:0000313" key="1">
    <source>
        <dbReference type="EMBL" id="MER6427708.1"/>
    </source>
</evidence>
<accession>A0ABV1U1V0</accession>
<dbReference type="Proteomes" id="UP001470023">
    <property type="component" value="Unassembled WGS sequence"/>
</dbReference>
<reference evidence="1 2" key="1">
    <citation type="submission" date="2024-06" db="EMBL/GenBank/DDBJ databases">
        <title>The Natural Products Discovery Center: Release of the First 8490 Sequenced Strains for Exploring Actinobacteria Biosynthetic Diversity.</title>
        <authorList>
            <person name="Kalkreuter E."/>
            <person name="Kautsar S.A."/>
            <person name="Yang D."/>
            <person name="Bader C.D."/>
            <person name="Teijaro C.N."/>
            <person name="Fluegel L."/>
            <person name="Davis C.M."/>
            <person name="Simpson J.R."/>
            <person name="Lauterbach L."/>
            <person name="Steele A.D."/>
            <person name="Gui C."/>
            <person name="Meng S."/>
            <person name="Li G."/>
            <person name="Viehrig K."/>
            <person name="Ye F."/>
            <person name="Su P."/>
            <person name="Kiefer A.F."/>
            <person name="Nichols A."/>
            <person name="Cepeda A.J."/>
            <person name="Yan W."/>
            <person name="Fan B."/>
            <person name="Jiang Y."/>
            <person name="Adhikari A."/>
            <person name="Zheng C.-J."/>
            <person name="Schuster L."/>
            <person name="Cowan T.M."/>
            <person name="Smanski M.J."/>
            <person name="Chevrette M.G."/>
            <person name="De Carvalho L.P.S."/>
            <person name="Shen B."/>
        </authorList>
    </citation>
    <scope>NUCLEOTIDE SEQUENCE [LARGE SCALE GENOMIC DNA]</scope>
    <source>
        <strain evidence="1 2">NPDC001166</strain>
    </source>
</reference>
<evidence type="ECO:0000313" key="2">
    <source>
        <dbReference type="Proteomes" id="UP001470023"/>
    </source>
</evidence>
<comment type="caution">
    <text evidence="1">The sequence shown here is derived from an EMBL/GenBank/DDBJ whole genome shotgun (WGS) entry which is preliminary data.</text>
</comment>
<proteinExistence type="predicted"/>
<name>A0ABV1U1V0_9ACTN</name>
<dbReference type="RefSeq" id="WP_352063132.1">
    <property type="nucleotide sequence ID" value="NZ_JBEPAZ010000005.1"/>
</dbReference>
<keyword evidence="2" id="KW-1185">Reference proteome</keyword>
<gene>
    <name evidence="1" type="ORF">ABT272_08150</name>
</gene>
<sequence length="53" mass="6681">MFPLPEPWVPPWVFPPFGMLFEELLFGELLELLFFDELFIEFVELWWEELCWW</sequence>
<protein>
    <submittedName>
        <fullName evidence="1">Uncharacterized protein</fullName>
    </submittedName>
</protein>